<dbReference type="SUPFAM" id="SSF48371">
    <property type="entry name" value="ARM repeat"/>
    <property type="match status" value="1"/>
</dbReference>
<evidence type="ECO:0000256" key="4">
    <source>
        <dbReference type="SAM" id="MobiDB-lite"/>
    </source>
</evidence>
<dbReference type="GO" id="GO:0012507">
    <property type="term" value="C:ER to Golgi transport vesicle membrane"/>
    <property type="evidence" value="ECO:0007669"/>
    <property type="project" value="TreeGrafter"/>
</dbReference>
<dbReference type="GO" id="GO:0048211">
    <property type="term" value="P:Golgi vesicle docking"/>
    <property type="evidence" value="ECO:0007669"/>
    <property type="project" value="TreeGrafter"/>
</dbReference>
<dbReference type="Pfam" id="PF04871">
    <property type="entry name" value="Uso1_p115_C"/>
    <property type="match status" value="1"/>
</dbReference>
<dbReference type="GO" id="GO:0048280">
    <property type="term" value="P:vesicle fusion with Golgi apparatus"/>
    <property type="evidence" value="ECO:0007669"/>
    <property type="project" value="InterPro"/>
</dbReference>
<dbReference type="Pfam" id="PF04869">
    <property type="entry name" value="Uso1_p115_head"/>
    <property type="match status" value="1"/>
</dbReference>
<dbReference type="GO" id="GO:0000139">
    <property type="term" value="C:Golgi membrane"/>
    <property type="evidence" value="ECO:0007669"/>
    <property type="project" value="InterPro"/>
</dbReference>
<protein>
    <recommendedName>
        <fullName evidence="9">Vesicle tethering protein Uso1/P115-like head domain-containing protein</fullName>
    </recommendedName>
</protein>
<feature type="region of interest" description="Disordered" evidence="4">
    <location>
        <begin position="1"/>
        <end position="28"/>
    </location>
</feature>
<dbReference type="Gene3D" id="1.25.10.10">
    <property type="entry name" value="Leucine-rich Repeat Variant"/>
    <property type="match status" value="1"/>
</dbReference>
<comment type="subcellular location">
    <subcellularLocation>
        <location evidence="1">Golgi apparatus</location>
    </subcellularLocation>
</comment>
<dbReference type="HOGENOM" id="CLU_006318_1_0_1"/>
<reference evidence="8" key="1">
    <citation type="journal article" date="2014" name="Proc. Natl. Acad. Sci. U.S.A.">
        <title>Extensive sampling of basidiomycete genomes demonstrates inadequacy of the white-rot/brown-rot paradigm for wood decay fungi.</title>
        <authorList>
            <person name="Riley R."/>
            <person name="Salamov A.A."/>
            <person name="Brown D.W."/>
            <person name="Nagy L.G."/>
            <person name="Floudas D."/>
            <person name="Held B.W."/>
            <person name="Levasseur A."/>
            <person name="Lombard V."/>
            <person name="Morin E."/>
            <person name="Otillar R."/>
            <person name="Lindquist E.A."/>
            <person name="Sun H."/>
            <person name="LaButti K.M."/>
            <person name="Schmutz J."/>
            <person name="Jabbour D."/>
            <person name="Luo H."/>
            <person name="Baker S.E."/>
            <person name="Pisabarro A.G."/>
            <person name="Walton J.D."/>
            <person name="Blanchette R.A."/>
            <person name="Henrissat B."/>
            <person name="Martin F."/>
            <person name="Cullen D."/>
            <person name="Hibbett D.S."/>
            <person name="Grigoriev I.V."/>
        </authorList>
    </citation>
    <scope>NUCLEOTIDE SEQUENCE [LARGE SCALE GENOMIC DNA]</scope>
    <source>
        <strain evidence="8">MUCL 33604</strain>
    </source>
</reference>
<dbReference type="EMBL" id="KL197722">
    <property type="protein sequence ID" value="KDQ56270.1"/>
    <property type="molecule type" value="Genomic_DNA"/>
</dbReference>
<dbReference type="GO" id="GO:0006886">
    <property type="term" value="P:intracellular protein transport"/>
    <property type="evidence" value="ECO:0007669"/>
    <property type="project" value="InterPro"/>
</dbReference>
<keyword evidence="2" id="KW-0333">Golgi apparatus</keyword>
<dbReference type="InParanoid" id="A0A067PR29"/>
<dbReference type="AlphaFoldDB" id="A0A067PR29"/>
<dbReference type="InterPro" id="IPR006955">
    <property type="entry name" value="Uso1_p115_C"/>
</dbReference>
<feature type="domain" description="Vesicle tethering protein Uso1/P115-like head" evidence="5">
    <location>
        <begin position="540"/>
        <end position="724"/>
    </location>
</feature>
<accession>A0A067PR29</accession>
<feature type="compositionally biased region" description="Basic and acidic residues" evidence="4">
    <location>
        <begin position="770"/>
        <end position="780"/>
    </location>
</feature>
<feature type="compositionally biased region" description="Acidic residues" evidence="4">
    <location>
        <begin position="833"/>
        <end position="852"/>
    </location>
</feature>
<evidence type="ECO:0000256" key="3">
    <source>
        <dbReference type="ARBA" id="ARBA00023054"/>
    </source>
</evidence>
<dbReference type="InterPro" id="IPR011989">
    <property type="entry name" value="ARM-like"/>
</dbReference>
<dbReference type="InterPro" id="IPR006953">
    <property type="entry name" value="Vesicle_Uso1_P115_head"/>
</dbReference>
<feature type="region of interest" description="Disordered" evidence="4">
    <location>
        <begin position="770"/>
        <end position="852"/>
    </location>
</feature>
<dbReference type="GO" id="GO:0006888">
    <property type="term" value="P:endoplasmic reticulum to Golgi vesicle-mediated transport"/>
    <property type="evidence" value="ECO:0007669"/>
    <property type="project" value="TreeGrafter"/>
</dbReference>
<dbReference type="FunCoup" id="A0A067PR29">
    <property type="interactions" value="446"/>
</dbReference>
<dbReference type="OrthoDB" id="198977at2759"/>
<evidence type="ECO:0000256" key="2">
    <source>
        <dbReference type="ARBA" id="ARBA00023034"/>
    </source>
</evidence>
<organism evidence="7 8">
    <name type="scientific">Jaapia argillacea MUCL 33604</name>
    <dbReference type="NCBI Taxonomy" id="933084"/>
    <lineage>
        <taxon>Eukaryota</taxon>
        <taxon>Fungi</taxon>
        <taxon>Dikarya</taxon>
        <taxon>Basidiomycota</taxon>
        <taxon>Agaricomycotina</taxon>
        <taxon>Agaricomycetes</taxon>
        <taxon>Agaricomycetidae</taxon>
        <taxon>Jaapiales</taxon>
        <taxon>Jaapiaceae</taxon>
        <taxon>Jaapia</taxon>
    </lineage>
</organism>
<gene>
    <name evidence="7" type="ORF">JAAARDRAFT_132646</name>
</gene>
<evidence type="ECO:0000259" key="5">
    <source>
        <dbReference type="Pfam" id="PF04869"/>
    </source>
</evidence>
<evidence type="ECO:0000313" key="7">
    <source>
        <dbReference type="EMBL" id="KDQ56270.1"/>
    </source>
</evidence>
<dbReference type="STRING" id="933084.A0A067PR29"/>
<keyword evidence="3" id="KW-0175">Coiled coil</keyword>
<dbReference type="Proteomes" id="UP000027265">
    <property type="component" value="Unassembled WGS sequence"/>
</dbReference>
<feature type="compositionally biased region" description="Basic and acidic residues" evidence="4">
    <location>
        <begin position="792"/>
        <end position="802"/>
    </location>
</feature>
<dbReference type="InterPro" id="IPR016024">
    <property type="entry name" value="ARM-type_fold"/>
</dbReference>
<feature type="domain" description="Uso1/p115-like vesicle tethering protein C-terminal" evidence="6">
    <location>
        <begin position="747"/>
        <end position="849"/>
    </location>
</feature>
<evidence type="ECO:0000313" key="8">
    <source>
        <dbReference type="Proteomes" id="UP000027265"/>
    </source>
</evidence>
<name>A0A067PR29_9AGAM</name>
<evidence type="ECO:0000256" key="1">
    <source>
        <dbReference type="ARBA" id="ARBA00004555"/>
    </source>
</evidence>
<dbReference type="InterPro" id="IPR024095">
    <property type="entry name" value="Vesicle_P115"/>
</dbReference>
<evidence type="ECO:0008006" key="9">
    <source>
        <dbReference type="Google" id="ProtNLM"/>
    </source>
</evidence>
<dbReference type="PANTHER" id="PTHR10013:SF0">
    <property type="entry name" value="GENERAL VESICULAR TRANSPORT FACTOR P115"/>
    <property type="match status" value="1"/>
</dbReference>
<dbReference type="PANTHER" id="PTHR10013">
    <property type="entry name" value="GENERAL VESICULAR TRANSPORT FACTOR P115"/>
    <property type="match status" value="1"/>
</dbReference>
<dbReference type="GO" id="GO:0005795">
    <property type="term" value="C:Golgi stack"/>
    <property type="evidence" value="ECO:0007669"/>
    <property type="project" value="TreeGrafter"/>
</dbReference>
<keyword evidence="8" id="KW-1185">Reference proteome</keyword>
<proteinExistence type="predicted"/>
<sequence>MEFLSQTYTALRGPTSLPPSLHPPTQSSLQTITKLTDRLSPSTLLADRRAAILTLKGLARDPRHRAEVGEVALHGLLGVLCEQGGDVEVDPEAGKGVLETLGVLCDAEGEGEELAMRHTDLVLAESTSTDRLFYLLAPSQPQPPQQHQAHALPFYTRYAALQLLHTLLKNRRTVVQKYFLKASSGPGAIVGLLEDRREIIRNESLHILPPLLTSSPPIQSLLAFSGVFESLFGVVTNEGGIEGGVVVEDALRCVEAMLRFNGSNQAYFSSLPLPKTLLSLLLFPTQLQQLPAPQEFSLQFWDAQKAKNASLVVSVLGMLVGGGKKGNVSVHETLIYSKCLLELALSSNAPTSLKIQALPLLPPTLPQPLTTLLLTPYLPVPETNGEEWDRLEPESVAGVLVELVVLGEYGGILGDGGREGLELRAAGATVFENLVSDGEIRFGILQSLLPSNAPPHPTPLLHALSTPPTSPINQTTQTSTHFSTLLFSHLVRSSPKAKTLARNIKSLHAEGGEGGGLFVPADGTLFGPAAGAPPVKAGEEEEEGPETLLQLLSEYLSLAFLERGRVGSGSGEAREWDRLICAYLSLLAQWLWEDSKSVKEFLDAGGLGVLVEPINQTSESDEIVSGLCVFLLGICYEFNREPGEIARSTIHPILNRLGTDTLLGRMSRLREDERVKGVSPESIVLPYPHTVVLRAEGGGREGEIWFDWAFVDFFKSNYYTIQKGLGSDPNSLGSSTGQNVETAMLVASLREVIKSQAQEIENLNAELKKLSSGDDKESEHVQQVTTLTAELRSSEEKRKDGEKEQEDLLVLLDEISSKRRKDKERMKEAGLEVSEDEGDDEDEEDEEDEDEE</sequence>
<evidence type="ECO:0000259" key="6">
    <source>
        <dbReference type="Pfam" id="PF04871"/>
    </source>
</evidence>
<dbReference type="GO" id="GO:0005783">
    <property type="term" value="C:endoplasmic reticulum"/>
    <property type="evidence" value="ECO:0007669"/>
    <property type="project" value="TreeGrafter"/>
</dbReference>